<keyword evidence="2" id="KW-1185">Reference proteome</keyword>
<dbReference type="GO" id="GO:0043248">
    <property type="term" value="P:proteasome assembly"/>
    <property type="evidence" value="ECO:0007669"/>
    <property type="project" value="InterPro"/>
</dbReference>
<organism evidence="1 2">
    <name type="scientific">Monosiga brevicollis</name>
    <name type="common">Choanoflagellate</name>
    <dbReference type="NCBI Taxonomy" id="81824"/>
    <lineage>
        <taxon>Eukaryota</taxon>
        <taxon>Choanoflagellata</taxon>
        <taxon>Craspedida</taxon>
        <taxon>Salpingoecidae</taxon>
        <taxon>Monosiga</taxon>
    </lineage>
</organism>
<dbReference type="Pfam" id="PF10508">
    <property type="entry name" value="Proteasom_PSMB"/>
    <property type="match status" value="1"/>
</dbReference>
<dbReference type="AlphaFoldDB" id="A9V8Z5"/>
<protein>
    <submittedName>
        <fullName evidence="1">Uncharacterized protein</fullName>
    </submittedName>
</protein>
<dbReference type="Proteomes" id="UP000001357">
    <property type="component" value="Unassembled WGS sequence"/>
</dbReference>
<gene>
    <name evidence="1" type="ORF">MONBRDRAFT_28716</name>
</gene>
<evidence type="ECO:0000313" key="1">
    <source>
        <dbReference type="EMBL" id="EDQ86042.1"/>
    </source>
</evidence>
<proteinExistence type="predicted"/>
<sequence>MATQVELDVALQAAVELAAGVTGEASSGQSLQNLNAIVAALHLVEASLNKHGRRLLACRAPHIRQHTIEALATIVAEAAPPAQTLEQTPQLEQTALLLHEEDLAAQSQAALLAWVCQATLVTRLLDAPSPEARLRIFHLYATLAGHNEACFKAVLGTGVLQAALDCYTQSDDILVQLNVVESLKLLTACDAACTWLSTPTVLDALLLPLTPKGAANPFQNMLLPVTFDFLATLAASQELDFTDWDARYGLLNAFAVAMDSSDTTILVRLLLRRFESSMQHWVLGHNACARPHCVSFCSKTAKLKHYVIVTLTTFCTLVTSSRLSCTHSWQTPSFEL</sequence>
<evidence type="ECO:0000313" key="2">
    <source>
        <dbReference type="Proteomes" id="UP000001357"/>
    </source>
</evidence>
<dbReference type="GeneID" id="5894397"/>
<dbReference type="InParanoid" id="A9V8Z5"/>
<reference evidence="1 2" key="1">
    <citation type="journal article" date="2008" name="Nature">
        <title>The genome of the choanoflagellate Monosiga brevicollis and the origin of metazoans.</title>
        <authorList>
            <consortium name="JGI Sequencing"/>
            <person name="King N."/>
            <person name="Westbrook M.J."/>
            <person name="Young S.L."/>
            <person name="Kuo A."/>
            <person name="Abedin M."/>
            <person name="Chapman J."/>
            <person name="Fairclough S."/>
            <person name="Hellsten U."/>
            <person name="Isogai Y."/>
            <person name="Letunic I."/>
            <person name="Marr M."/>
            <person name="Pincus D."/>
            <person name="Putnam N."/>
            <person name="Rokas A."/>
            <person name="Wright K.J."/>
            <person name="Zuzow R."/>
            <person name="Dirks W."/>
            <person name="Good M."/>
            <person name="Goodstein D."/>
            <person name="Lemons D."/>
            <person name="Li W."/>
            <person name="Lyons J.B."/>
            <person name="Morris A."/>
            <person name="Nichols S."/>
            <person name="Richter D.J."/>
            <person name="Salamov A."/>
            <person name="Bork P."/>
            <person name="Lim W.A."/>
            <person name="Manning G."/>
            <person name="Miller W.T."/>
            <person name="McGinnis W."/>
            <person name="Shapiro H."/>
            <person name="Tjian R."/>
            <person name="Grigoriev I.V."/>
            <person name="Rokhsar D."/>
        </authorList>
    </citation>
    <scope>NUCLEOTIDE SEQUENCE [LARGE SCALE GENOMIC DNA]</scope>
    <source>
        <strain evidence="2">MX1 / ATCC 50154</strain>
    </source>
</reference>
<dbReference type="RefSeq" id="XP_001749236.1">
    <property type="nucleotide sequence ID" value="XM_001749184.1"/>
</dbReference>
<accession>A9V8Z5</accession>
<dbReference type="InterPro" id="IPR019538">
    <property type="entry name" value="PSMD5"/>
</dbReference>
<dbReference type="SUPFAM" id="SSF48371">
    <property type="entry name" value="ARM repeat"/>
    <property type="match status" value="1"/>
</dbReference>
<dbReference type="EMBL" id="CH991569">
    <property type="protein sequence ID" value="EDQ86042.1"/>
    <property type="molecule type" value="Genomic_DNA"/>
</dbReference>
<dbReference type="KEGG" id="mbr:MONBRDRAFT_28716"/>
<name>A9V8Z5_MONBE</name>
<dbReference type="InterPro" id="IPR016024">
    <property type="entry name" value="ARM-type_fold"/>
</dbReference>